<evidence type="ECO:0000256" key="7">
    <source>
        <dbReference type="HAMAP-Rule" id="MF_00501"/>
    </source>
</evidence>
<comment type="cofactor">
    <cofactor evidence="7">
        <name>Zn(2+)</name>
        <dbReference type="ChEBI" id="CHEBI:29105"/>
    </cofactor>
    <text evidence="7">Binds 1 zinc ion per subunit.</text>
</comment>
<keyword evidence="3 7" id="KW-0694">RNA-binding</keyword>
<feature type="binding site" evidence="7">
    <location>
        <position position="38"/>
    </location>
    <ligand>
        <name>Zn(2+)</name>
        <dbReference type="ChEBI" id="CHEBI:29105"/>
    </ligand>
</feature>
<dbReference type="AlphaFoldDB" id="D1AE35"/>
<dbReference type="eggNOG" id="COG0254">
    <property type="taxonomic scope" value="Bacteria"/>
</dbReference>
<dbReference type="NCBIfam" id="NF001809">
    <property type="entry name" value="PRK00528.1"/>
    <property type="match status" value="1"/>
</dbReference>
<name>D1AE35_THECD</name>
<dbReference type="PRINTS" id="PR01249">
    <property type="entry name" value="RIBOSOMALL31"/>
</dbReference>
<keyword evidence="7" id="KW-0479">Metal-binding</keyword>
<evidence type="ECO:0000256" key="4">
    <source>
        <dbReference type="ARBA" id="ARBA00022980"/>
    </source>
</evidence>
<evidence type="ECO:0000256" key="5">
    <source>
        <dbReference type="ARBA" id="ARBA00023274"/>
    </source>
</evidence>
<dbReference type="GO" id="GO:0003735">
    <property type="term" value="F:structural constituent of ribosome"/>
    <property type="evidence" value="ECO:0007669"/>
    <property type="project" value="InterPro"/>
</dbReference>
<dbReference type="Proteomes" id="UP000001918">
    <property type="component" value="Chromosome"/>
</dbReference>
<dbReference type="PANTHER" id="PTHR33280:SF1">
    <property type="entry name" value="LARGE RIBOSOMAL SUBUNIT PROTEIN BL31C"/>
    <property type="match status" value="1"/>
</dbReference>
<dbReference type="GO" id="GO:0019843">
    <property type="term" value="F:rRNA binding"/>
    <property type="evidence" value="ECO:0007669"/>
    <property type="project" value="UniProtKB-KW"/>
</dbReference>
<dbReference type="GO" id="GO:1990904">
    <property type="term" value="C:ribonucleoprotein complex"/>
    <property type="evidence" value="ECO:0007669"/>
    <property type="project" value="UniProtKB-KW"/>
</dbReference>
<dbReference type="HAMAP" id="MF_00501">
    <property type="entry name" value="Ribosomal_bL31_1"/>
    <property type="match status" value="1"/>
</dbReference>
<dbReference type="InterPro" id="IPR034704">
    <property type="entry name" value="Ribosomal_bL28/bL31-like_sf"/>
</dbReference>
<dbReference type="InterPro" id="IPR027491">
    <property type="entry name" value="Ribosomal_bL31_A"/>
</dbReference>
<dbReference type="GO" id="GO:0046872">
    <property type="term" value="F:metal ion binding"/>
    <property type="evidence" value="ECO:0007669"/>
    <property type="project" value="UniProtKB-KW"/>
</dbReference>
<dbReference type="RefSeq" id="WP_012854245.1">
    <property type="nucleotide sequence ID" value="NC_013510.1"/>
</dbReference>
<evidence type="ECO:0000313" key="9">
    <source>
        <dbReference type="Proteomes" id="UP000001918"/>
    </source>
</evidence>
<dbReference type="Gene3D" id="4.10.830.30">
    <property type="entry name" value="Ribosomal protein L31"/>
    <property type="match status" value="1"/>
</dbReference>
<dbReference type="STRING" id="471852.Tcur_3932"/>
<protein>
    <recommendedName>
        <fullName evidence="6 7">Large ribosomal subunit protein bL31</fullName>
    </recommendedName>
</protein>
<evidence type="ECO:0000256" key="3">
    <source>
        <dbReference type="ARBA" id="ARBA00022884"/>
    </source>
</evidence>
<organism evidence="8 9">
    <name type="scientific">Thermomonospora curvata (strain ATCC 19995 / DSM 43183 / JCM 3096 / KCTC 9072 / NBRC 15933 / NCIMB 10081 / Henssen B9)</name>
    <dbReference type="NCBI Taxonomy" id="471852"/>
    <lineage>
        <taxon>Bacteria</taxon>
        <taxon>Bacillati</taxon>
        <taxon>Actinomycetota</taxon>
        <taxon>Actinomycetes</taxon>
        <taxon>Streptosporangiales</taxon>
        <taxon>Thermomonosporaceae</taxon>
        <taxon>Thermomonospora</taxon>
    </lineage>
</organism>
<evidence type="ECO:0000256" key="6">
    <source>
        <dbReference type="ARBA" id="ARBA00035687"/>
    </source>
</evidence>
<feature type="binding site" evidence="7">
    <location>
        <position position="16"/>
    </location>
    <ligand>
        <name>Zn(2+)</name>
        <dbReference type="ChEBI" id="CHEBI:29105"/>
    </ligand>
</feature>
<dbReference type="NCBIfam" id="NF000612">
    <property type="entry name" value="PRK00019.1"/>
    <property type="match status" value="1"/>
</dbReference>
<dbReference type="Pfam" id="PF01197">
    <property type="entry name" value="Ribosomal_L31"/>
    <property type="match status" value="1"/>
</dbReference>
<comment type="similarity">
    <text evidence="1 7">Belongs to the bacterial ribosomal protein bL31 family. Type A subfamily.</text>
</comment>
<keyword evidence="4 7" id="KW-0689">Ribosomal protein</keyword>
<keyword evidence="7" id="KW-0862">Zinc</keyword>
<dbReference type="KEGG" id="tcu:Tcur_3932"/>
<evidence type="ECO:0000256" key="2">
    <source>
        <dbReference type="ARBA" id="ARBA00022730"/>
    </source>
</evidence>
<keyword evidence="9" id="KW-1185">Reference proteome</keyword>
<reference evidence="8 9" key="1">
    <citation type="journal article" date="2011" name="Stand. Genomic Sci.">
        <title>Complete genome sequence of Thermomonospora curvata type strain (B9).</title>
        <authorList>
            <person name="Chertkov O."/>
            <person name="Sikorski J."/>
            <person name="Nolan M."/>
            <person name="Lapidus A."/>
            <person name="Lucas S."/>
            <person name="Del Rio T.G."/>
            <person name="Tice H."/>
            <person name="Cheng J.F."/>
            <person name="Goodwin L."/>
            <person name="Pitluck S."/>
            <person name="Liolios K."/>
            <person name="Ivanova N."/>
            <person name="Mavromatis K."/>
            <person name="Mikhailova N."/>
            <person name="Ovchinnikova G."/>
            <person name="Pati A."/>
            <person name="Chen A."/>
            <person name="Palaniappan K."/>
            <person name="Djao O.D."/>
            <person name="Land M."/>
            <person name="Hauser L."/>
            <person name="Chang Y.J."/>
            <person name="Jeffries C.D."/>
            <person name="Brettin T."/>
            <person name="Han C."/>
            <person name="Detter J.C."/>
            <person name="Rohde M."/>
            <person name="Goker M."/>
            <person name="Woyke T."/>
            <person name="Bristow J."/>
            <person name="Eisen J.A."/>
            <person name="Markowitz V."/>
            <person name="Hugenholtz P."/>
            <person name="Klenk H.P."/>
            <person name="Kyrpides N.C."/>
        </authorList>
    </citation>
    <scope>NUCLEOTIDE SEQUENCE [LARGE SCALE GENOMIC DNA]</scope>
    <source>
        <strain evidence="9">ATCC 19995 / DSM 43183 / JCM 3096 / KCTC 9072 / NBRC 15933 / NCIMB 10081 / Henssen B9</strain>
    </source>
</reference>
<dbReference type="PROSITE" id="PS01143">
    <property type="entry name" value="RIBOSOMAL_L31"/>
    <property type="match status" value="1"/>
</dbReference>
<dbReference type="SUPFAM" id="SSF143800">
    <property type="entry name" value="L28p-like"/>
    <property type="match status" value="1"/>
</dbReference>
<dbReference type="EMBL" id="CP001738">
    <property type="protein sequence ID" value="ACY99461.1"/>
    <property type="molecule type" value="Genomic_DNA"/>
</dbReference>
<dbReference type="PANTHER" id="PTHR33280">
    <property type="entry name" value="50S RIBOSOMAL PROTEIN L31, CHLOROPLASTIC"/>
    <property type="match status" value="1"/>
</dbReference>
<feature type="binding site" evidence="7">
    <location>
        <position position="41"/>
    </location>
    <ligand>
        <name>Zn(2+)</name>
        <dbReference type="ChEBI" id="CHEBI:29105"/>
    </ligand>
</feature>
<feature type="binding site" evidence="7">
    <location>
        <position position="18"/>
    </location>
    <ligand>
        <name>Zn(2+)</name>
        <dbReference type="ChEBI" id="CHEBI:29105"/>
    </ligand>
</feature>
<sequence length="73" mass="8019">MKPGIHPDYVVTTVTCTCGNTFQTRSTARNGVIHADVCSSCHPFYTGKQKILDTGGRVARFEQRFGKRSGAKK</sequence>
<proteinExistence type="inferred from homology"/>
<dbReference type="HOGENOM" id="CLU_114306_4_3_11"/>
<accession>D1AE35</accession>
<evidence type="ECO:0000256" key="1">
    <source>
        <dbReference type="ARBA" id="ARBA00009296"/>
    </source>
</evidence>
<comment type="subunit">
    <text evidence="7">Part of the 50S ribosomal subunit.</text>
</comment>
<gene>
    <name evidence="7" type="primary">rpmE</name>
    <name evidence="8" type="ordered locus">Tcur_3932</name>
</gene>
<dbReference type="InterPro" id="IPR042105">
    <property type="entry name" value="Ribosomal_bL31_sf"/>
</dbReference>
<dbReference type="OrthoDB" id="9803251at2"/>
<comment type="function">
    <text evidence="7">Binds the 23S rRNA.</text>
</comment>
<keyword evidence="2 7" id="KW-0699">rRNA-binding</keyword>
<dbReference type="NCBIfam" id="TIGR00105">
    <property type="entry name" value="L31"/>
    <property type="match status" value="1"/>
</dbReference>
<evidence type="ECO:0000313" key="8">
    <source>
        <dbReference type="EMBL" id="ACY99461.1"/>
    </source>
</evidence>
<keyword evidence="5 7" id="KW-0687">Ribonucleoprotein</keyword>
<dbReference type="GO" id="GO:0006412">
    <property type="term" value="P:translation"/>
    <property type="evidence" value="ECO:0007669"/>
    <property type="project" value="UniProtKB-UniRule"/>
</dbReference>
<dbReference type="InterPro" id="IPR002150">
    <property type="entry name" value="Ribosomal_bL31"/>
</dbReference>
<dbReference type="GO" id="GO:0005840">
    <property type="term" value="C:ribosome"/>
    <property type="evidence" value="ECO:0007669"/>
    <property type="project" value="UniProtKB-KW"/>
</dbReference>